<dbReference type="Proteomes" id="UP000555407">
    <property type="component" value="Unassembled WGS sequence"/>
</dbReference>
<dbReference type="RefSeq" id="WP_167207576.1">
    <property type="nucleotide sequence ID" value="NZ_JAASRO010000001.1"/>
</dbReference>
<dbReference type="SUPFAM" id="SSF55729">
    <property type="entry name" value="Acyl-CoA N-acyltransferases (Nat)"/>
    <property type="match status" value="1"/>
</dbReference>
<protein>
    <submittedName>
        <fullName evidence="2">GNAT superfamily N-acetyltransferase</fullName>
    </submittedName>
</protein>
<name>A0A7X5VAA0_9ACTN</name>
<keyword evidence="2" id="KW-0808">Transferase</keyword>
<accession>A0A7X5VAA0</accession>
<proteinExistence type="predicted"/>
<gene>
    <name evidence="2" type="ORF">BJY22_003179</name>
</gene>
<reference evidence="2 3" key="1">
    <citation type="submission" date="2020-03" db="EMBL/GenBank/DDBJ databases">
        <title>Sequencing the genomes of 1000 actinobacteria strains.</title>
        <authorList>
            <person name="Klenk H.-P."/>
        </authorList>
    </citation>
    <scope>NUCLEOTIDE SEQUENCE [LARGE SCALE GENOMIC DNA]</scope>
    <source>
        <strain evidence="2 3">DSM 45490</strain>
    </source>
</reference>
<dbReference type="Gene3D" id="3.40.630.30">
    <property type="match status" value="1"/>
</dbReference>
<evidence type="ECO:0000313" key="3">
    <source>
        <dbReference type="Proteomes" id="UP000555407"/>
    </source>
</evidence>
<dbReference type="GO" id="GO:0016747">
    <property type="term" value="F:acyltransferase activity, transferring groups other than amino-acyl groups"/>
    <property type="evidence" value="ECO:0007669"/>
    <property type="project" value="InterPro"/>
</dbReference>
<keyword evidence="3" id="KW-1185">Reference proteome</keyword>
<evidence type="ECO:0000313" key="2">
    <source>
        <dbReference type="EMBL" id="NIK57462.1"/>
    </source>
</evidence>
<comment type="caution">
    <text evidence="2">The sequence shown here is derived from an EMBL/GenBank/DDBJ whole genome shotgun (WGS) entry which is preliminary data.</text>
</comment>
<dbReference type="Pfam" id="PF00583">
    <property type="entry name" value="Acetyltransf_1"/>
    <property type="match status" value="1"/>
</dbReference>
<organism evidence="2 3">
    <name type="scientific">Kribbella shirazensis</name>
    <dbReference type="NCBI Taxonomy" id="1105143"/>
    <lineage>
        <taxon>Bacteria</taxon>
        <taxon>Bacillati</taxon>
        <taxon>Actinomycetota</taxon>
        <taxon>Actinomycetes</taxon>
        <taxon>Propionibacteriales</taxon>
        <taxon>Kribbellaceae</taxon>
        <taxon>Kribbella</taxon>
    </lineage>
</organism>
<sequence>MQPEIRPVTAEDAVAGAWCHLLCWREAYAGLVPADVLLERTSDIDRRTERWTTPLGAGRQRWIALNPDPGAAVQDRVAGFVGTGPGRDEDSPVPFELEAIYTRQAFWRTGLGARLFDVAVGKQPAFLWVFEGNARARSFYQRQGFAPDGADKHDPYFDLREIRMVRH</sequence>
<dbReference type="InterPro" id="IPR016181">
    <property type="entry name" value="Acyl_CoA_acyltransferase"/>
</dbReference>
<feature type="domain" description="N-acetyltransferase" evidence="1">
    <location>
        <begin position="3"/>
        <end position="167"/>
    </location>
</feature>
<dbReference type="PROSITE" id="PS51186">
    <property type="entry name" value="GNAT"/>
    <property type="match status" value="1"/>
</dbReference>
<dbReference type="EMBL" id="JAASRO010000001">
    <property type="protein sequence ID" value="NIK57462.1"/>
    <property type="molecule type" value="Genomic_DNA"/>
</dbReference>
<dbReference type="InterPro" id="IPR000182">
    <property type="entry name" value="GNAT_dom"/>
</dbReference>
<evidence type="ECO:0000259" key="1">
    <source>
        <dbReference type="PROSITE" id="PS51186"/>
    </source>
</evidence>
<dbReference type="AlphaFoldDB" id="A0A7X5VAA0"/>